<evidence type="ECO:0000256" key="2">
    <source>
        <dbReference type="ARBA" id="ARBA00022963"/>
    </source>
</evidence>
<sequence length="310" mass="31753">MILALVLAVSAATPSPITCTAVWRDAARNRDVPVRITLPAGKAQAPVVLWSPGLGGDVGGGGVWAAAWARAGLAVVQMQHPGSDGAVYRAGGTPEERRARVAAGTRPDQLLARVGDTGFVLTELGRRRREGACDLARIDTDRAAIAGHSMGAWVAQAVAGQRFGGRATLVDRRFRAAVAFSPTGDPRASAGPPAFVGVGIPFLSITGTFDGAPQSADPAQQVAALAARSAPYQSMPADGSKCLLVLGDATHMMFSGNTLTAAAAMTARHVQDVSSRAATSFLVTALAGKRPDLTETVTPLLVPGDSLGCK</sequence>
<dbReference type="SUPFAM" id="SSF53474">
    <property type="entry name" value="alpha/beta-Hydrolases"/>
    <property type="match status" value="1"/>
</dbReference>
<dbReference type="AlphaFoldDB" id="A0A7C9KYE7"/>
<name>A0A7C9KYE7_9SPHN</name>
<keyword evidence="5" id="KW-1185">Reference proteome</keyword>
<reference evidence="4 5" key="1">
    <citation type="submission" date="2019-09" db="EMBL/GenBank/DDBJ databases">
        <title>Polymorphobacter sp. isolated from a lake in China.</title>
        <authorList>
            <person name="Liu Z."/>
        </authorList>
    </citation>
    <scope>NUCLEOTIDE SEQUENCE [LARGE SCALE GENOMIC DNA]</scope>
    <source>
        <strain evidence="4 5">D40P</strain>
    </source>
</reference>
<keyword evidence="3" id="KW-0443">Lipid metabolism</keyword>
<comment type="caution">
    <text evidence="4">The sequence shown here is derived from an EMBL/GenBank/DDBJ whole genome shotgun (WGS) entry which is preliminary data.</text>
</comment>
<dbReference type="RefSeq" id="WP_152577318.1">
    <property type="nucleotide sequence ID" value="NZ_JAATJI010000001.1"/>
</dbReference>
<dbReference type="EMBL" id="WIOL01000002">
    <property type="protein sequence ID" value="MQT16868.1"/>
    <property type="molecule type" value="Genomic_DNA"/>
</dbReference>
<proteinExistence type="predicted"/>
<keyword evidence="1 4" id="KW-0378">Hydrolase</keyword>
<evidence type="ECO:0000256" key="3">
    <source>
        <dbReference type="ARBA" id="ARBA00023098"/>
    </source>
</evidence>
<dbReference type="GO" id="GO:0016042">
    <property type="term" value="P:lipid catabolic process"/>
    <property type="evidence" value="ECO:0007669"/>
    <property type="project" value="UniProtKB-KW"/>
</dbReference>
<dbReference type="PANTHER" id="PTHR10272:SF0">
    <property type="entry name" value="PLATELET-ACTIVATING FACTOR ACETYLHYDROLASE"/>
    <property type="match status" value="1"/>
</dbReference>
<evidence type="ECO:0000256" key="1">
    <source>
        <dbReference type="ARBA" id="ARBA00022801"/>
    </source>
</evidence>
<dbReference type="Gene3D" id="3.40.50.1820">
    <property type="entry name" value="alpha/beta hydrolase"/>
    <property type="match status" value="1"/>
</dbReference>
<dbReference type="GO" id="GO:0003847">
    <property type="term" value="F:1-alkyl-2-acetylglycerophosphocholine esterase activity"/>
    <property type="evidence" value="ECO:0007669"/>
    <property type="project" value="TreeGrafter"/>
</dbReference>
<keyword evidence="2" id="KW-0442">Lipid degradation</keyword>
<evidence type="ECO:0000313" key="5">
    <source>
        <dbReference type="Proteomes" id="UP000481327"/>
    </source>
</evidence>
<accession>A0A7C9KYE7</accession>
<organism evidence="4 5">
    <name type="scientific">Sandarakinorhabdus fusca</name>
    <dbReference type="NCBI Taxonomy" id="1439888"/>
    <lineage>
        <taxon>Bacteria</taxon>
        <taxon>Pseudomonadati</taxon>
        <taxon>Pseudomonadota</taxon>
        <taxon>Alphaproteobacteria</taxon>
        <taxon>Sphingomonadales</taxon>
        <taxon>Sphingosinicellaceae</taxon>
        <taxon>Sandarakinorhabdus</taxon>
    </lineage>
</organism>
<gene>
    <name evidence="4" type="ORF">F3168_06315</name>
</gene>
<dbReference type="PANTHER" id="PTHR10272">
    <property type="entry name" value="PLATELET-ACTIVATING FACTOR ACETYLHYDROLASE"/>
    <property type="match status" value="1"/>
</dbReference>
<evidence type="ECO:0000313" key="4">
    <source>
        <dbReference type="EMBL" id="MQT16868.1"/>
    </source>
</evidence>
<dbReference type="Proteomes" id="UP000481327">
    <property type="component" value="Unassembled WGS sequence"/>
</dbReference>
<protein>
    <submittedName>
        <fullName evidence="4">Dienelactone hydrolase</fullName>
    </submittedName>
</protein>
<dbReference type="InterPro" id="IPR029058">
    <property type="entry name" value="AB_hydrolase_fold"/>
</dbReference>
<dbReference type="OrthoDB" id="339159at2"/>